<comment type="caution">
    <text evidence="3">The sequence shown here is derived from an EMBL/GenBank/DDBJ whole genome shotgun (WGS) entry which is preliminary data.</text>
</comment>
<evidence type="ECO:0000313" key="3">
    <source>
        <dbReference type="EMBL" id="KFI25962.1"/>
    </source>
</evidence>
<feature type="domain" description="YNCE-like beta-propeller" evidence="2">
    <location>
        <begin position="111"/>
        <end position="188"/>
    </location>
</feature>
<accession>A0A086XVB2</accession>
<dbReference type="EMBL" id="JGYG01000020">
    <property type="protein sequence ID" value="KFI25962.1"/>
    <property type="molecule type" value="Genomic_DNA"/>
</dbReference>
<dbReference type="NCBIfam" id="TIGR02276">
    <property type="entry name" value="beta_rpt_yvtn"/>
    <property type="match status" value="2"/>
</dbReference>
<dbReference type="InterPro" id="IPR015943">
    <property type="entry name" value="WD40/YVTN_repeat-like_dom_sf"/>
</dbReference>
<protein>
    <recommendedName>
        <fullName evidence="2">YNCE-like beta-propeller domain-containing protein</fullName>
    </recommendedName>
</protein>
<dbReference type="InterPro" id="IPR011964">
    <property type="entry name" value="YVTN_b-propeller_repeat"/>
</dbReference>
<dbReference type="InterPro" id="IPR011045">
    <property type="entry name" value="N2O_reductase_N"/>
</dbReference>
<dbReference type="SUPFAM" id="SSF50974">
    <property type="entry name" value="Nitrous oxide reductase, N-terminal domain"/>
    <property type="match status" value="1"/>
</dbReference>
<name>A0A086XVB2_9RHOB</name>
<reference evidence="3 4" key="1">
    <citation type="submission" date="2014-03" db="EMBL/GenBank/DDBJ databases">
        <title>Genome of Haematobacter massiliensis CCUG 47968.</title>
        <authorList>
            <person name="Wang D."/>
            <person name="Wang G."/>
        </authorList>
    </citation>
    <scope>NUCLEOTIDE SEQUENCE [LARGE SCALE GENOMIC DNA]</scope>
    <source>
        <strain evidence="3 4">CCUG 47968</strain>
    </source>
</reference>
<organism evidence="3 4">
    <name type="scientific">Haematobacter massiliensis</name>
    <dbReference type="NCBI Taxonomy" id="195105"/>
    <lineage>
        <taxon>Bacteria</taxon>
        <taxon>Pseudomonadati</taxon>
        <taxon>Pseudomonadota</taxon>
        <taxon>Alphaproteobacteria</taxon>
        <taxon>Rhodobacterales</taxon>
        <taxon>Paracoccaceae</taxon>
        <taxon>Haematobacter</taxon>
    </lineage>
</organism>
<evidence type="ECO:0000259" key="2">
    <source>
        <dbReference type="Pfam" id="PF21783"/>
    </source>
</evidence>
<dbReference type="Proteomes" id="UP000028826">
    <property type="component" value="Unassembled WGS sequence"/>
</dbReference>
<dbReference type="RefSeq" id="WP_051911423.1">
    <property type="nucleotide sequence ID" value="NZ_CAMIFG010000109.1"/>
</dbReference>
<dbReference type="Gene3D" id="2.130.10.10">
    <property type="entry name" value="YVTN repeat-like/Quinoprotein amine dehydrogenase"/>
    <property type="match status" value="2"/>
</dbReference>
<dbReference type="InterPro" id="IPR051200">
    <property type="entry name" value="Host-pathogen_enzymatic-act"/>
</dbReference>
<proteinExistence type="predicted"/>
<dbReference type="eggNOG" id="COG3391">
    <property type="taxonomic scope" value="Bacteria"/>
</dbReference>
<keyword evidence="4" id="KW-1185">Reference proteome</keyword>
<evidence type="ECO:0000256" key="1">
    <source>
        <dbReference type="ARBA" id="ARBA00022729"/>
    </source>
</evidence>
<dbReference type="STRING" id="195105.CN97_07420"/>
<evidence type="ECO:0000313" key="4">
    <source>
        <dbReference type="Proteomes" id="UP000028826"/>
    </source>
</evidence>
<dbReference type="AlphaFoldDB" id="A0A086XVB2"/>
<keyword evidence="1" id="KW-0732">Signal</keyword>
<sequence length="317" mass="33015">MANRSMTGRAGGVCAVLLLLGGPVAALDLAVVTSQNAGKVTILDLQSGAARSTLDVPGDPVSVAVDGRSARAFVVAVKSRMLHVIGLDGREIMRHPLPGAPFGIAYDPISRHVFVTDWEGRAHEVDPATGAVVRSFETGANPSGIAVSEDGHLLAVTDRDSDALSLFDLGSGAVVERIPVGHHPFGVTLWEGRAYVADVLDNSVTVVDLGRRAVVGKVETGERPYAVAFAAGRGFVTDQYGGTLTVFDPATLAVTGQVMVGDYPEGISVAADGHTLFVANWLSDSVMRINGQTLTVEQEIAMPSGPRAFGSFIADTN</sequence>
<dbReference type="PANTHER" id="PTHR47197">
    <property type="entry name" value="PROTEIN NIRF"/>
    <property type="match status" value="1"/>
</dbReference>
<dbReference type="InterPro" id="IPR048433">
    <property type="entry name" value="YNCE-like_beta-prop"/>
</dbReference>
<dbReference type="PANTHER" id="PTHR47197:SF3">
    <property type="entry name" value="DIHYDRO-HEME D1 DEHYDROGENASE"/>
    <property type="match status" value="1"/>
</dbReference>
<dbReference type="Pfam" id="PF21783">
    <property type="entry name" value="YNCE"/>
    <property type="match status" value="1"/>
</dbReference>
<gene>
    <name evidence="3" type="ORF">CN97_07420</name>
</gene>